<evidence type="ECO:0000313" key="1">
    <source>
        <dbReference type="EMBL" id="KTD76079.1"/>
    </source>
</evidence>
<evidence type="ECO:0000313" key="2">
    <source>
        <dbReference type="EMBL" id="STY22104.1"/>
    </source>
</evidence>
<dbReference type="AlphaFoldDB" id="A0A378L5R8"/>
<dbReference type="Gene3D" id="3.90.70.20">
    <property type="match status" value="1"/>
</dbReference>
<name>A0A378L5R8_9GAMM</name>
<organism evidence="2 4">
    <name type="scientific">Legionella steigerwaltii</name>
    <dbReference type="NCBI Taxonomy" id="460"/>
    <lineage>
        <taxon>Bacteria</taxon>
        <taxon>Pseudomonadati</taxon>
        <taxon>Pseudomonadota</taxon>
        <taxon>Gammaproteobacteria</taxon>
        <taxon>Legionellales</taxon>
        <taxon>Legionellaceae</taxon>
        <taxon>Legionella</taxon>
    </lineage>
</organism>
<dbReference type="RefSeq" id="WP_238585422.1">
    <property type="nucleotide sequence ID" value="NZ_CAAAIO010000026.1"/>
</dbReference>
<reference evidence="2 4" key="2">
    <citation type="submission" date="2018-06" db="EMBL/GenBank/DDBJ databases">
        <authorList>
            <consortium name="Pathogen Informatics"/>
            <person name="Doyle S."/>
        </authorList>
    </citation>
    <scope>NUCLEOTIDE SEQUENCE [LARGE SCALE GENOMIC DNA]</scope>
    <source>
        <strain evidence="2 4">NCTC11991</strain>
    </source>
</reference>
<evidence type="ECO:0000313" key="3">
    <source>
        <dbReference type="Proteomes" id="UP000054820"/>
    </source>
</evidence>
<dbReference type="EMBL" id="LNYZ01000019">
    <property type="protein sequence ID" value="KTD76079.1"/>
    <property type="molecule type" value="Genomic_DNA"/>
</dbReference>
<reference evidence="1 3" key="1">
    <citation type="submission" date="2015-11" db="EMBL/GenBank/DDBJ databases">
        <title>Genomic analysis of 38 Legionella species identifies large and diverse effector repertoires.</title>
        <authorList>
            <person name="Burstein D."/>
            <person name="Amaro F."/>
            <person name="Zusman T."/>
            <person name="Lifshitz Z."/>
            <person name="Cohen O."/>
            <person name="Gilbert J.A."/>
            <person name="Pupko T."/>
            <person name="Shuman H.A."/>
            <person name="Segal G."/>
        </authorList>
    </citation>
    <scope>NUCLEOTIDE SEQUENCE [LARGE SCALE GENOMIC DNA]</scope>
    <source>
        <strain evidence="1 3">SC-18-C9</strain>
    </source>
</reference>
<dbReference type="EMBL" id="UGOY01000001">
    <property type="protein sequence ID" value="STY22104.1"/>
    <property type="molecule type" value="Genomic_DNA"/>
</dbReference>
<protein>
    <submittedName>
        <fullName evidence="2">Uncharacterized protein</fullName>
    </submittedName>
</protein>
<proteinExistence type="predicted"/>
<gene>
    <name evidence="1" type="ORF">Lstg_2367</name>
    <name evidence="2" type="ORF">NCTC11991_00682</name>
</gene>
<dbReference type="Proteomes" id="UP000255110">
    <property type="component" value="Unassembled WGS sequence"/>
</dbReference>
<evidence type="ECO:0000313" key="4">
    <source>
        <dbReference type="Proteomes" id="UP000255110"/>
    </source>
</evidence>
<accession>A0A378L5R8</accession>
<sequence>MLQQIQLMGGVLILPIQQSKDIRCGNSQGECSGYITEWALCLINGKKPFGVTPQKPPFKSVNLQVRRFFPDANHLAPLTERICSLQDLYGSRVWVGKIADIFSAKPVWKQNIQGLHFHKNTEEIANKLIFLAKQNTHEIFQLSLLGVSGHTIGFYRDENKNYHFLDANKGWFMFHSSKAFKKFLPFYFNKLNYTSRYWSHMINSYSVEGTPQATLPTSFISANIRYTLNKLYTDYIVLVTKKIKEKINKFIAIIFPEKTIDIKSHTEFHLSYNNKILSKDDFEFPLRKKSLPVQKNYHNSAGILDISYKGIKREQNVCDDTQQKKSANIYRV</sequence>
<keyword evidence="3" id="KW-1185">Reference proteome</keyword>
<dbReference type="Proteomes" id="UP000054820">
    <property type="component" value="Unassembled WGS sequence"/>
</dbReference>